<dbReference type="Gene3D" id="1.10.287.110">
    <property type="entry name" value="DnaJ domain"/>
    <property type="match status" value="1"/>
</dbReference>
<dbReference type="GO" id="GO:0036498">
    <property type="term" value="P:IRE1-mediated unfolded protein response"/>
    <property type="evidence" value="ECO:0007669"/>
    <property type="project" value="TreeGrafter"/>
</dbReference>
<feature type="chain" id="PRO_5018200959" evidence="1">
    <location>
        <begin position="34"/>
        <end position="148"/>
    </location>
</feature>
<feature type="signal peptide" evidence="1">
    <location>
        <begin position="1"/>
        <end position="33"/>
    </location>
</feature>
<dbReference type="InterPro" id="IPR036869">
    <property type="entry name" value="J_dom_sf"/>
</dbReference>
<name>A0A0F8AXW8_LARCR</name>
<dbReference type="FunFam" id="1.10.287.110:FF:000029">
    <property type="entry name" value="DnaJ homolog subfamily C member 10"/>
    <property type="match status" value="1"/>
</dbReference>
<protein>
    <submittedName>
        <fullName evidence="3">DnaJ</fullName>
    </submittedName>
</protein>
<dbReference type="PANTHER" id="PTHR44340">
    <property type="entry name" value="DNAJ HOMOLOG SUBFAMILY C MEMBER 10"/>
    <property type="match status" value="1"/>
</dbReference>
<dbReference type="Pfam" id="PF00226">
    <property type="entry name" value="DnaJ"/>
    <property type="match status" value="1"/>
</dbReference>
<dbReference type="SUPFAM" id="SSF46565">
    <property type="entry name" value="Chaperone J-domain"/>
    <property type="match status" value="1"/>
</dbReference>
<keyword evidence="1" id="KW-0732">Signal</keyword>
<dbReference type="eggNOG" id="KOG0713">
    <property type="taxonomic scope" value="Eukaryota"/>
</dbReference>
<dbReference type="GO" id="GO:0016671">
    <property type="term" value="F:oxidoreductase activity, acting on a sulfur group of donors, disulfide as acceptor"/>
    <property type="evidence" value="ECO:0007669"/>
    <property type="project" value="TreeGrafter"/>
</dbReference>
<dbReference type="PROSITE" id="PS50076">
    <property type="entry name" value="DNAJ_2"/>
    <property type="match status" value="1"/>
</dbReference>
<feature type="domain" description="J" evidence="2">
    <location>
        <begin position="37"/>
        <end position="102"/>
    </location>
</feature>
<dbReference type="eggNOG" id="KOG0191">
    <property type="taxonomic scope" value="Eukaryota"/>
</dbReference>
<sequence length="148" mass="17205">MGHRVVTGVQQPRPIQLILPLVLLVILLAAVWAESQDYYKLLGVSREAMTREIRQAFKKLALTMHPDKTPGDPSAHEKFLQVNRAYEVLKDEDLRKKYDKYGEKGLDEQQQGGRYESWNYYRYDFGIYDDDDEIITLDSGDFGDYPLD</sequence>
<dbReference type="GO" id="GO:0015035">
    <property type="term" value="F:protein-disulfide reductase activity"/>
    <property type="evidence" value="ECO:0007669"/>
    <property type="project" value="TreeGrafter"/>
</dbReference>
<dbReference type="GO" id="GO:0051787">
    <property type="term" value="F:misfolded protein binding"/>
    <property type="evidence" value="ECO:0007669"/>
    <property type="project" value="TreeGrafter"/>
</dbReference>
<dbReference type="EMBL" id="KQ042301">
    <property type="protein sequence ID" value="KKF15996.1"/>
    <property type="molecule type" value="Genomic_DNA"/>
</dbReference>
<evidence type="ECO:0000313" key="3">
    <source>
        <dbReference type="EMBL" id="KKF15996.1"/>
    </source>
</evidence>
<gene>
    <name evidence="3" type="ORF">EH28_00585</name>
</gene>
<dbReference type="SMART" id="SM00271">
    <property type="entry name" value="DnaJ"/>
    <property type="match status" value="1"/>
</dbReference>
<evidence type="ECO:0000256" key="1">
    <source>
        <dbReference type="SAM" id="SignalP"/>
    </source>
</evidence>
<reference evidence="3" key="1">
    <citation type="journal article" date="2015" name="PLoS Genet.">
        <title>Genome Sequencing of the Perciform Fish Larimichthys crocea Provides Insights into Molecular and Genetic Mechanisms of Stress Adaptation.</title>
        <authorList>
            <person name="Ao J."/>
            <person name="Mu Y."/>
            <person name="Xiang L.X."/>
            <person name="Fan D."/>
            <person name="Feng M."/>
            <person name="Zhang S."/>
            <person name="Shi Q."/>
            <person name="Zhu L.Y."/>
            <person name="Li T."/>
            <person name="Ding Y."/>
            <person name="Nie L."/>
            <person name="Li Q."/>
            <person name="Dong W.R."/>
            <person name="Jiang L."/>
            <person name="Sun B."/>
            <person name="Zhang X."/>
            <person name="Li M."/>
            <person name="Zhang H.Q."/>
            <person name="Xie S."/>
            <person name="Zhu Y."/>
            <person name="Jiang X."/>
            <person name="Wang X."/>
            <person name="Mu P."/>
            <person name="Chen W."/>
            <person name="Yue Z."/>
            <person name="Wang Z."/>
            <person name="Wang J."/>
            <person name="Shao J.Z."/>
            <person name="Chen X."/>
        </authorList>
    </citation>
    <scope>NUCLEOTIDE SEQUENCE [LARGE SCALE GENOMIC DNA]</scope>
    <source>
        <strain evidence="3">SSNF</strain>
        <tissue evidence="3">Blood</tissue>
    </source>
</reference>
<dbReference type="CDD" id="cd06257">
    <property type="entry name" value="DnaJ"/>
    <property type="match status" value="1"/>
</dbReference>
<dbReference type="PRINTS" id="PR00625">
    <property type="entry name" value="JDOMAIN"/>
</dbReference>
<accession>A0A0F8AXW8</accession>
<dbReference type="PANTHER" id="PTHR44340:SF1">
    <property type="entry name" value="DNAJ HOMOLOG SUBFAMILY C MEMBER 10"/>
    <property type="match status" value="1"/>
</dbReference>
<dbReference type="AlphaFoldDB" id="A0A0F8AXW8"/>
<dbReference type="InterPro" id="IPR052460">
    <property type="entry name" value="ER_disulfide_reductase"/>
</dbReference>
<organism evidence="3">
    <name type="scientific">Larimichthys crocea</name>
    <name type="common">Large yellow croaker</name>
    <name type="synonym">Pseudosciaena crocea</name>
    <dbReference type="NCBI Taxonomy" id="215358"/>
    <lineage>
        <taxon>Eukaryota</taxon>
        <taxon>Metazoa</taxon>
        <taxon>Chordata</taxon>
        <taxon>Craniata</taxon>
        <taxon>Vertebrata</taxon>
        <taxon>Euteleostomi</taxon>
        <taxon>Actinopterygii</taxon>
        <taxon>Neopterygii</taxon>
        <taxon>Teleostei</taxon>
        <taxon>Neoteleostei</taxon>
        <taxon>Acanthomorphata</taxon>
        <taxon>Eupercaria</taxon>
        <taxon>Sciaenidae</taxon>
        <taxon>Larimichthys</taxon>
    </lineage>
</organism>
<dbReference type="InterPro" id="IPR001623">
    <property type="entry name" value="DnaJ_domain"/>
</dbReference>
<evidence type="ECO:0000259" key="2">
    <source>
        <dbReference type="PROSITE" id="PS50076"/>
    </source>
</evidence>
<dbReference type="GO" id="GO:0005788">
    <property type="term" value="C:endoplasmic reticulum lumen"/>
    <property type="evidence" value="ECO:0007669"/>
    <property type="project" value="TreeGrafter"/>
</dbReference>
<proteinExistence type="predicted"/>